<evidence type="ECO:0000256" key="2">
    <source>
        <dbReference type="SAM" id="SignalP"/>
    </source>
</evidence>
<dbReference type="Proteomes" id="UP001071777">
    <property type="component" value="Unassembled WGS sequence"/>
</dbReference>
<proteinExistence type="predicted"/>
<accession>A0ABQ8P1W7</accession>
<organism evidence="3 4">
    <name type="scientific">Cryptosporidium canis</name>
    <dbReference type="NCBI Taxonomy" id="195482"/>
    <lineage>
        <taxon>Eukaryota</taxon>
        <taxon>Sar</taxon>
        <taxon>Alveolata</taxon>
        <taxon>Apicomplexa</taxon>
        <taxon>Conoidasida</taxon>
        <taxon>Coccidia</taxon>
        <taxon>Eucoccidiorida</taxon>
        <taxon>Eimeriorina</taxon>
        <taxon>Cryptosporidiidae</taxon>
        <taxon>Cryptosporidium</taxon>
    </lineage>
</organism>
<reference evidence="3" key="1">
    <citation type="submission" date="2022-10" db="EMBL/GenBank/DDBJ databases">
        <title>Adaptive evolution leads to modifications in subtelomeric GC content in a zoonotic Cryptosporidium species.</title>
        <authorList>
            <person name="Li J."/>
            <person name="Feng Y."/>
            <person name="Xiao L."/>
        </authorList>
    </citation>
    <scope>NUCLEOTIDE SEQUENCE</scope>
    <source>
        <strain evidence="3">25894</strain>
    </source>
</reference>
<gene>
    <name evidence="3" type="ORF">OJ252_3732</name>
</gene>
<evidence type="ECO:0000313" key="3">
    <source>
        <dbReference type="EMBL" id="KAJ1604396.1"/>
    </source>
</evidence>
<keyword evidence="4" id="KW-1185">Reference proteome</keyword>
<comment type="caution">
    <text evidence="3">The sequence shown here is derived from an EMBL/GenBank/DDBJ whole genome shotgun (WGS) entry which is preliminary data.</text>
</comment>
<feature type="signal peptide" evidence="2">
    <location>
        <begin position="1"/>
        <end position="21"/>
    </location>
</feature>
<feature type="compositionally biased region" description="Low complexity" evidence="1">
    <location>
        <begin position="125"/>
        <end position="138"/>
    </location>
</feature>
<keyword evidence="2" id="KW-0732">Signal</keyword>
<protein>
    <submittedName>
        <fullName evidence="3">Mucin-like secreted protein</fullName>
    </submittedName>
</protein>
<dbReference type="EMBL" id="JAPCXB010000256">
    <property type="protein sequence ID" value="KAJ1604396.1"/>
    <property type="molecule type" value="Genomic_DNA"/>
</dbReference>
<evidence type="ECO:0000256" key="1">
    <source>
        <dbReference type="SAM" id="MobiDB-lite"/>
    </source>
</evidence>
<feature type="non-terminal residue" evidence="3">
    <location>
        <position position="204"/>
    </location>
</feature>
<evidence type="ECO:0000313" key="4">
    <source>
        <dbReference type="Proteomes" id="UP001071777"/>
    </source>
</evidence>
<feature type="chain" id="PRO_5046934072" evidence="2">
    <location>
        <begin position="22"/>
        <end position="204"/>
    </location>
</feature>
<name>A0ABQ8P1W7_9CRYT</name>
<feature type="region of interest" description="Disordered" evidence="1">
    <location>
        <begin position="120"/>
        <end position="169"/>
    </location>
</feature>
<sequence length="204" mass="21316">MISRVFPLVLILLNIVYSVVGDEIHSKSIDTLNLSFSNINEANTNDIPEAVEAVDGVEDVFDPSCIESKSCIDSQMDSSVGAVSMDISNIDKTSADFTGDRSLDFIDLDSDRSSDLVDLKDEQIGGSSSTGGSVDSLSFGEGAGLLGDDSDKNSNMGSDDGLQSDEQVNMEDRIVTYGFGGGPVAPPSITSTVAPIVTTSEAAT</sequence>